<keyword evidence="4 6" id="KW-1133">Transmembrane helix</keyword>
<name>A0A075HS67_9EURY</name>
<dbReference type="InterPro" id="IPR002549">
    <property type="entry name" value="AI-2E-like"/>
</dbReference>
<dbReference type="AlphaFoldDB" id="A0A075HS67"/>
<organism evidence="7">
    <name type="scientific">uncultured marine group II/III euryarchaeote KM3_83_G03</name>
    <dbReference type="NCBI Taxonomy" id="1456522"/>
    <lineage>
        <taxon>Archaea</taxon>
        <taxon>Methanobacteriati</taxon>
        <taxon>Methanobacteriota</taxon>
        <taxon>environmental samples</taxon>
    </lineage>
</organism>
<dbReference type="PANTHER" id="PTHR21716">
    <property type="entry name" value="TRANSMEMBRANE PROTEIN"/>
    <property type="match status" value="1"/>
</dbReference>
<reference evidence="7" key="1">
    <citation type="journal article" date="2014" name="Genome Biol. Evol.">
        <title>Pangenome evidence for extensive interdomain horizontal transfer affecting lineage core and shell genes in uncultured planktonic thaumarchaeota and euryarchaeota.</title>
        <authorList>
            <person name="Deschamps P."/>
            <person name="Zivanovic Y."/>
            <person name="Moreira D."/>
            <person name="Rodriguez-Valera F."/>
            <person name="Lopez-Garcia P."/>
        </authorList>
    </citation>
    <scope>NUCLEOTIDE SEQUENCE</scope>
</reference>
<evidence type="ECO:0000256" key="3">
    <source>
        <dbReference type="ARBA" id="ARBA00022692"/>
    </source>
</evidence>
<sequence length="332" mass="36892">MNKSTNHKHLYFTLLLLFLAYVSFLIIKPFFTFIFIGLVLAYFSFPMYEKILKKVKGKVRASMLSLLVVLVLIIIPSLLITNNLFHQTASAVISFGDYSGKLNTLLGSIGFEQEGSEFLTEIVGKSKNFILSNSSAIIGSVSDIILGLLVMFFVMYYCFKDGKELLKWLQKYVPFAKKHKKELVTETKSIIDGVIYGQFVTAIVQGVLGGIMLFVFGIENYIFWAFIMMILSFLPLIGAAIIWLPIGLLELLNANYVSGLGILITGFFVISTIDNFIRPKLVGGKADVHPIVVLIGVLGGLAVFGFVGFIVGPLAMALFVNLTKFYAEDRNR</sequence>
<feature type="transmembrane region" description="Helical" evidence="6">
    <location>
        <begin position="289"/>
        <end position="322"/>
    </location>
</feature>
<dbReference type="PANTHER" id="PTHR21716:SF4">
    <property type="entry name" value="TRANSMEMBRANE PROTEIN 245"/>
    <property type="match status" value="1"/>
</dbReference>
<evidence type="ECO:0000313" key="7">
    <source>
        <dbReference type="EMBL" id="AIF18644.1"/>
    </source>
</evidence>
<feature type="transmembrane region" description="Helical" evidence="6">
    <location>
        <begin position="64"/>
        <end position="85"/>
    </location>
</feature>
<dbReference type="Pfam" id="PF01594">
    <property type="entry name" value="AI-2E_transport"/>
    <property type="match status" value="1"/>
</dbReference>
<evidence type="ECO:0000256" key="5">
    <source>
        <dbReference type="ARBA" id="ARBA00023136"/>
    </source>
</evidence>
<evidence type="ECO:0000256" key="2">
    <source>
        <dbReference type="ARBA" id="ARBA00009773"/>
    </source>
</evidence>
<comment type="similarity">
    <text evidence="2">Belongs to the autoinducer-2 exporter (AI-2E) (TC 2.A.86) family.</text>
</comment>
<feature type="transmembrane region" description="Helical" evidence="6">
    <location>
        <begin position="136"/>
        <end position="159"/>
    </location>
</feature>
<proteinExistence type="inferred from homology"/>
<feature type="transmembrane region" description="Helical" evidence="6">
    <location>
        <begin position="256"/>
        <end position="277"/>
    </location>
</feature>
<protein>
    <submittedName>
        <fullName evidence="7">Putative permease</fullName>
    </submittedName>
</protein>
<dbReference type="EMBL" id="KF901116">
    <property type="protein sequence ID" value="AIF18644.1"/>
    <property type="molecule type" value="Genomic_DNA"/>
</dbReference>
<keyword evidence="3 6" id="KW-0812">Transmembrane</keyword>
<evidence type="ECO:0000256" key="1">
    <source>
        <dbReference type="ARBA" id="ARBA00004141"/>
    </source>
</evidence>
<feature type="transmembrane region" description="Helical" evidence="6">
    <location>
        <begin position="222"/>
        <end position="244"/>
    </location>
</feature>
<feature type="transmembrane region" description="Helical" evidence="6">
    <location>
        <begin position="12"/>
        <end position="43"/>
    </location>
</feature>
<evidence type="ECO:0000256" key="4">
    <source>
        <dbReference type="ARBA" id="ARBA00022989"/>
    </source>
</evidence>
<dbReference type="GO" id="GO:0016020">
    <property type="term" value="C:membrane"/>
    <property type="evidence" value="ECO:0007669"/>
    <property type="project" value="UniProtKB-SubCell"/>
</dbReference>
<comment type="subcellular location">
    <subcellularLocation>
        <location evidence="1">Membrane</location>
        <topology evidence="1">Multi-pass membrane protein</topology>
    </subcellularLocation>
</comment>
<evidence type="ECO:0000256" key="6">
    <source>
        <dbReference type="SAM" id="Phobius"/>
    </source>
</evidence>
<keyword evidence="5 6" id="KW-0472">Membrane</keyword>
<accession>A0A075HS67</accession>
<feature type="transmembrane region" description="Helical" evidence="6">
    <location>
        <begin position="194"/>
        <end position="216"/>
    </location>
</feature>